<feature type="domain" description="Fumarylacetoacetase-like C-terminal" evidence="3">
    <location>
        <begin position="75"/>
        <end position="282"/>
    </location>
</feature>
<keyword evidence="5" id="KW-1185">Reference proteome</keyword>
<dbReference type="InterPro" id="IPR011234">
    <property type="entry name" value="Fumarylacetoacetase-like_C"/>
</dbReference>
<protein>
    <submittedName>
        <fullName evidence="4">Fumarylacetoacetate hydrolase family protein</fullName>
    </submittedName>
</protein>
<dbReference type="InterPro" id="IPR051121">
    <property type="entry name" value="FAH"/>
</dbReference>
<organism evidence="4 5">
    <name type="scientific">Tateyamaria armeniaca</name>
    <dbReference type="NCBI Taxonomy" id="2518930"/>
    <lineage>
        <taxon>Bacteria</taxon>
        <taxon>Pseudomonadati</taxon>
        <taxon>Pseudomonadota</taxon>
        <taxon>Alphaproteobacteria</taxon>
        <taxon>Rhodobacterales</taxon>
        <taxon>Roseobacteraceae</taxon>
        <taxon>Tateyamaria</taxon>
    </lineage>
</organism>
<evidence type="ECO:0000256" key="2">
    <source>
        <dbReference type="ARBA" id="ARBA00022723"/>
    </source>
</evidence>
<evidence type="ECO:0000313" key="4">
    <source>
        <dbReference type="EMBL" id="MFL4468730.1"/>
    </source>
</evidence>
<dbReference type="EMBL" id="JBHDIY010000002">
    <property type="protein sequence ID" value="MFL4468730.1"/>
    <property type="molecule type" value="Genomic_DNA"/>
</dbReference>
<keyword evidence="2" id="KW-0479">Metal-binding</keyword>
<dbReference type="GO" id="GO:0016787">
    <property type="term" value="F:hydrolase activity"/>
    <property type="evidence" value="ECO:0007669"/>
    <property type="project" value="UniProtKB-KW"/>
</dbReference>
<keyword evidence="4" id="KW-0378">Hydrolase</keyword>
<comment type="similarity">
    <text evidence="1">Belongs to the FAH family.</text>
</comment>
<evidence type="ECO:0000256" key="1">
    <source>
        <dbReference type="ARBA" id="ARBA00010211"/>
    </source>
</evidence>
<dbReference type="PANTHER" id="PTHR42796">
    <property type="entry name" value="FUMARYLACETOACETATE HYDROLASE DOMAIN-CONTAINING PROTEIN 2A-RELATED"/>
    <property type="match status" value="1"/>
</dbReference>
<evidence type="ECO:0000313" key="5">
    <source>
        <dbReference type="Proteomes" id="UP001627408"/>
    </source>
</evidence>
<dbReference type="Proteomes" id="UP001627408">
    <property type="component" value="Unassembled WGS sequence"/>
</dbReference>
<gene>
    <name evidence="4" type="ORF">ACERZ8_02130</name>
</gene>
<evidence type="ECO:0000259" key="3">
    <source>
        <dbReference type="Pfam" id="PF01557"/>
    </source>
</evidence>
<dbReference type="RefSeq" id="WP_407590469.1">
    <property type="nucleotide sequence ID" value="NZ_JBHDIY010000002.1"/>
</dbReference>
<dbReference type="PANTHER" id="PTHR42796:SF4">
    <property type="entry name" value="FUMARYLACETOACETATE HYDROLASE DOMAIN-CONTAINING PROTEIN 2A"/>
    <property type="match status" value="1"/>
</dbReference>
<proteinExistence type="inferred from homology"/>
<dbReference type="SUPFAM" id="SSF56529">
    <property type="entry name" value="FAH"/>
    <property type="match status" value="1"/>
</dbReference>
<comment type="caution">
    <text evidence="4">The sequence shown here is derived from an EMBL/GenBank/DDBJ whole genome shotgun (WGS) entry which is preliminary data.</text>
</comment>
<sequence length="294" mass="31155">MKYMVGKTSHGDAVFAVQGENAIDLTALDANVGTDLMALINDPALVESVVAKMDGAPSVPVASITPALPVAQPGTIICLGLNYTDHIKEGGYDIPDYPALFMRGRNSIMAAGSPMVRPNCSDKLDYEAELMLIIGKGGRHISEADALSHVFGYTVFNDGSVRDYQRKTHQWTPGKNFDQTGAIGPFVVTPDDLPEGASGLKIESRVGDEILQSSNTGNMIWSAAQTIATISEYATLEPGDHIALGTPPGVGHAKKPNPRWLIPGEVVDIEIEGIGICSNPIVDEADFVRGVAAE</sequence>
<dbReference type="Pfam" id="PF01557">
    <property type="entry name" value="FAA_hydrolase"/>
    <property type="match status" value="1"/>
</dbReference>
<accession>A0ABW8UNN3</accession>
<name>A0ABW8UNN3_9RHOB</name>
<reference evidence="4 5" key="1">
    <citation type="submission" date="2024-08" db="EMBL/GenBank/DDBJ databases">
        <title>Tateyamaria sp. nov., isolated from marine algae.</title>
        <authorList>
            <person name="Choi B.J."/>
            <person name="Kim J.M."/>
            <person name="Lee J.K."/>
            <person name="Choi D.G."/>
            <person name="Bayburt H."/>
            <person name="Baek J.H."/>
            <person name="Han D.M."/>
            <person name="Jeon C.O."/>
        </authorList>
    </citation>
    <scope>NUCLEOTIDE SEQUENCE [LARGE SCALE GENOMIC DNA]</scope>
    <source>
        <strain evidence="4 5">KMU-156</strain>
    </source>
</reference>
<dbReference type="InterPro" id="IPR036663">
    <property type="entry name" value="Fumarylacetoacetase_C_sf"/>
</dbReference>
<dbReference type="Gene3D" id="3.90.850.10">
    <property type="entry name" value="Fumarylacetoacetase-like, C-terminal domain"/>
    <property type="match status" value="1"/>
</dbReference>